<proteinExistence type="predicted"/>
<dbReference type="HOGENOM" id="CLU_2112205_0_0_1"/>
<sequence>MGVDDDEACAEVFEEAIKKTVPKLEVFEKTFTSDGQKSVFTVIPGRSAAYSSCERETIDHYLAIYEMSGNRVAVVFDNGGDTTSEESETNRALPQATYALDRGYIYFIPFSMVDV</sequence>
<dbReference type="AlphaFoldDB" id="D7LA50"/>
<evidence type="ECO:0000313" key="2">
    <source>
        <dbReference type="Proteomes" id="UP000008694"/>
    </source>
</evidence>
<organism evidence="2">
    <name type="scientific">Arabidopsis lyrata subsp. lyrata</name>
    <name type="common">Lyre-leaved rock-cress</name>
    <dbReference type="NCBI Taxonomy" id="81972"/>
    <lineage>
        <taxon>Eukaryota</taxon>
        <taxon>Viridiplantae</taxon>
        <taxon>Streptophyta</taxon>
        <taxon>Embryophyta</taxon>
        <taxon>Tracheophyta</taxon>
        <taxon>Spermatophyta</taxon>
        <taxon>Magnoliopsida</taxon>
        <taxon>eudicotyledons</taxon>
        <taxon>Gunneridae</taxon>
        <taxon>Pentapetalae</taxon>
        <taxon>rosids</taxon>
        <taxon>malvids</taxon>
        <taxon>Brassicales</taxon>
        <taxon>Brassicaceae</taxon>
        <taxon>Camelineae</taxon>
        <taxon>Arabidopsis</taxon>
    </lineage>
</organism>
<evidence type="ECO:0000313" key="1">
    <source>
        <dbReference type="EMBL" id="EFH61600.1"/>
    </source>
</evidence>
<gene>
    <name evidence="1" type="ORF">ARALYDRAFT_342129</name>
</gene>
<dbReference type="Proteomes" id="UP000008694">
    <property type="component" value="Unassembled WGS sequence"/>
</dbReference>
<dbReference type="STRING" id="81972.D7LA50"/>
<protein>
    <submittedName>
        <fullName evidence="1">Uncharacterized protein</fullName>
    </submittedName>
</protein>
<keyword evidence="2" id="KW-1185">Reference proteome</keyword>
<name>D7LA50_ARALL</name>
<dbReference type="Gramene" id="fgenesh1_pg.C_scaffold_3001892">
    <property type="protein sequence ID" value="fgenesh1_pg.C_scaffold_3001892"/>
    <property type="gene ID" value="fgenesh1_pg.C_scaffold_3001892"/>
</dbReference>
<accession>D7LA50</accession>
<dbReference type="EMBL" id="GL348715">
    <property type="protein sequence ID" value="EFH61600.1"/>
    <property type="molecule type" value="Genomic_DNA"/>
</dbReference>
<reference evidence="2" key="1">
    <citation type="journal article" date="2011" name="Nat. Genet.">
        <title>The Arabidopsis lyrata genome sequence and the basis of rapid genome size change.</title>
        <authorList>
            <person name="Hu T.T."/>
            <person name="Pattyn P."/>
            <person name="Bakker E.G."/>
            <person name="Cao J."/>
            <person name="Cheng J.-F."/>
            <person name="Clark R.M."/>
            <person name="Fahlgren N."/>
            <person name="Fawcett J.A."/>
            <person name="Grimwood J."/>
            <person name="Gundlach H."/>
            <person name="Haberer G."/>
            <person name="Hollister J.D."/>
            <person name="Ossowski S."/>
            <person name="Ottilar R.P."/>
            <person name="Salamov A.A."/>
            <person name="Schneeberger K."/>
            <person name="Spannagl M."/>
            <person name="Wang X."/>
            <person name="Yang L."/>
            <person name="Nasrallah M.E."/>
            <person name="Bergelson J."/>
            <person name="Carrington J.C."/>
            <person name="Gaut B.S."/>
            <person name="Schmutz J."/>
            <person name="Mayer K.F.X."/>
            <person name="Van de Peer Y."/>
            <person name="Grigoriev I.V."/>
            <person name="Nordborg M."/>
            <person name="Weigel D."/>
            <person name="Guo Y.-L."/>
        </authorList>
    </citation>
    <scope>NUCLEOTIDE SEQUENCE [LARGE SCALE GENOMIC DNA]</scope>
    <source>
        <strain evidence="2">cv. MN47</strain>
    </source>
</reference>